<accession>A0A0E0KG92</accession>
<keyword evidence="2" id="KW-1133">Transmembrane helix</keyword>
<keyword evidence="4" id="KW-1185">Reference proteome</keyword>
<reference evidence="3" key="2">
    <citation type="submission" date="2018-05" db="EMBL/GenBank/DDBJ databases">
        <title>OpunRS2 (Oryza punctata Reference Sequence Version 2).</title>
        <authorList>
            <person name="Zhang J."/>
            <person name="Kudrna D."/>
            <person name="Lee S."/>
            <person name="Talag J."/>
            <person name="Welchert J."/>
            <person name="Wing R.A."/>
        </authorList>
    </citation>
    <scope>NUCLEOTIDE SEQUENCE [LARGE SCALE GENOMIC DNA]</scope>
</reference>
<organism evidence="3">
    <name type="scientific">Oryza punctata</name>
    <name type="common">Red rice</name>
    <dbReference type="NCBI Taxonomy" id="4537"/>
    <lineage>
        <taxon>Eukaryota</taxon>
        <taxon>Viridiplantae</taxon>
        <taxon>Streptophyta</taxon>
        <taxon>Embryophyta</taxon>
        <taxon>Tracheophyta</taxon>
        <taxon>Spermatophyta</taxon>
        <taxon>Magnoliopsida</taxon>
        <taxon>Liliopsida</taxon>
        <taxon>Poales</taxon>
        <taxon>Poaceae</taxon>
        <taxon>BOP clade</taxon>
        <taxon>Oryzoideae</taxon>
        <taxon>Oryzeae</taxon>
        <taxon>Oryzinae</taxon>
        <taxon>Oryza</taxon>
    </lineage>
</organism>
<keyword evidence="2" id="KW-0812">Transmembrane</keyword>
<dbReference type="Proteomes" id="UP000026962">
    <property type="component" value="Chromosome 3"/>
</dbReference>
<dbReference type="EnsemblPlants" id="OPUNC03G23670.1">
    <property type="protein sequence ID" value="OPUNC03G23670.1"/>
    <property type="gene ID" value="OPUNC03G23670"/>
</dbReference>
<protein>
    <submittedName>
        <fullName evidence="3">Uncharacterized protein</fullName>
    </submittedName>
</protein>
<evidence type="ECO:0000256" key="2">
    <source>
        <dbReference type="SAM" id="Phobius"/>
    </source>
</evidence>
<feature type="region of interest" description="Disordered" evidence="1">
    <location>
        <begin position="45"/>
        <end position="67"/>
    </location>
</feature>
<name>A0A0E0KG92_ORYPU</name>
<dbReference type="PANTHER" id="PTHR34565">
    <property type="entry name" value="TRANSMEMBRANE PROTEIN"/>
    <property type="match status" value="1"/>
</dbReference>
<dbReference type="InterPro" id="IPR052867">
    <property type="entry name" value="ATP_Synthase_Subunit_6"/>
</dbReference>
<proteinExistence type="predicted"/>
<dbReference type="STRING" id="4537.A0A0E0KG92"/>
<evidence type="ECO:0000256" key="1">
    <source>
        <dbReference type="SAM" id="MobiDB-lite"/>
    </source>
</evidence>
<dbReference type="HOGENOM" id="CLU_2363369_0_0_1"/>
<dbReference type="Gramene" id="OPUNC03G23670.1">
    <property type="protein sequence ID" value="OPUNC03G23670.1"/>
    <property type="gene ID" value="OPUNC03G23670"/>
</dbReference>
<reference evidence="3" key="1">
    <citation type="submission" date="2015-04" db="UniProtKB">
        <authorList>
            <consortium name="EnsemblPlants"/>
        </authorList>
    </citation>
    <scope>IDENTIFICATION</scope>
</reference>
<feature type="transmembrane region" description="Helical" evidence="2">
    <location>
        <begin position="21"/>
        <end position="41"/>
    </location>
</feature>
<dbReference type="PANTHER" id="PTHR34565:SF1">
    <property type="entry name" value="TRANSMEMBRANE PROTEIN"/>
    <property type="match status" value="1"/>
</dbReference>
<sequence>MFFSRFDPWPVFFRREWKRCWPFLTGFAVTGAIITKMTAGFTEEDLKNSKRNRLKKEQQKTSTERTLNNSKTLTKAYNGRQDDCCQAPKYTTPTAM</sequence>
<keyword evidence="2" id="KW-0472">Membrane</keyword>
<evidence type="ECO:0000313" key="4">
    <source>
        <dbReference type="Proteomes" id="UP000026962"/>
    </source>
</evidence>
<dbReference type="AlphaFoldDB" id="A0A0E0KG92"/>
<evidence type="ECO:0000313" key="3">
    <source>
        <dbReference type="EnsemblPlants" id="OPUNC03G23670.1"/>
    </source>
</evidence>